<feature type="transmembrane region" description="Helical" evidence="6">
    <location>
        <begin position="222"/>
        <end position="238"/>
    </location>
</feature>
<dbReference type="InterPro" id="IPR020846">
    <property type="entry name" value="MFS_dom"/>
</dbReference>
<dbReference type="Gene3D" id="1.20.1250.20">
    <property type="entry name" value="MFS general substrate transporter like domains"/>
    <property type="match status" value="1"/>
</dbReference>
<organism evidence="8 9">
    <name type="scientific">Kocuria coralli</name>
    <dbReference type="NCBI Taxonomy" id="1461025"/>
    <lineage>
        <taxon>Bacteria</taxon>
        <taxon>Bacillati</taxon>
        <taxon>Actinomycetota</taxon>
        <taxon>Actinomycetes</taxon>
        <taxon>Micrococcales</taxon>
        <taxon>Micrococcaceae</taxon>
        <taxon>Kocuria</taxon>
    </lineage>
</organism>
<evidence type="ECO:0000313" key="9">
    <source>
        <dbReference type="Proteomes" id="UP000325957"/>
    </source>
</evidence>
<feature type="transmembrane region" description="Helical" evidence="6">
    <location>
        <begin position="118"/>
        <end position="140"/>
    </location>
</feature>
<evidence type="ECO:0000313" key="8">
    <source>
        <dbReference type="EMBL" id="KAA9393097.1"/>
    </source>
</evidence>
<evidence type="ECO:0000256" key="2">
    <source>
        <dbReference type="ARBA" id="ARBA00022448"/>
    </source>
</evidence>
<dbReference type="PANTHER" id="PTHR42718:SF9">
    <property type="entry name" value="MAJOR FACILITATOR SUPERFAMILY MULTIDRUG TRANSPORTER MFSC"/>
    <property type="match status" value="1"/>
</dbReference>
<dbReference type="EMBL" id="SZWF01000028">
    <property type="protein sequence ID" value="KAA9393097.1"/>
    <property type="molecule type" value="Genomic_DNA"/>
</dbReference>
<protein>
    <submittedName>
        <fullName evidence="8">MFS transporter</fullName>
    </submittedName>
</protein>
<comment type="subcellular location">
    <subcellularLocation>
        <location evidence="1">Cell membrane</location>
        <topology evidence="1">Multi-pass membrane protein</topology>
    </subcellularLocation>
</comment>
<evidence type="ECO:0000256" key="6">
    <source>
        <dbReference type="SAM" id="Phobius"/>
    </source>
</evidence>
<dbReference type="AlphaFoldDB" id="A0A5J5KTJ3"/>
<comment type="caution">
    <text evidence="8">The sequence shown here is derived from an EMBL/GenBank/DDBJ whole genome shotgun (WGS) entry which is preliminary data.</text>
</comment>
<keyword evidence="3 6" id="KW-0812">Transmembrane</keyword>
<keyword evidence="5 6" id="KW-0472">Membrane</keyword>
<dbReference type="Pfam" id="PF07690">
    <property type="entry name" value="MFS_1"/>
    <property type="match status" value="1"/>
</dbReference>
<feature type="transmembrane region" description="Helical" evidence="6">
    <location>
        <begin position="21"/>
        <end position="41"/>
    </location>
</feature>
<name>A0A5J5KTJ3_9MICC</name>
<evidence type="ECO:0000259" key="7">
    <source>
        <dbReference type="PROSITE" id="PS50850"/>
    </source>
</evidence>
<dbReference type="GO" id="GO:0005886">
    <property type="term" value="C:plasma membrane"/>
    <property type="evidence" value="ECO:0007669"/>
    <property type="project" value="UniProtKB-SubCell"/>
</dbReference>
<feature type="transmembrane region" description="Helical" evidence="6">
    <location>
        <begin position="244"/>
        <end position="263"/>
    </location>
</feature>
<feature type="transmembrane region" description="Helical" evidence="6">
    <location>
        <begin position="85"/>
        <end position="106"/>
    </location>
</feature>
<proteinExistence type="predicted"/>
<sequence>MLIGARGLRRPPQTDRARIGAFGALLVTAAFTLTTYVLSSIGSRGQTWWLLALVALIVAAAAILHQSTAAEPLIPRSLWRNRTIVVGNVATFVAGMVFQVSIWYFLTYLLQHRLGLAPALTGLAFLPLTLTMLVINTWVTPHLIERYSPRKIATIGALVSAVGLTAPAVLSTAYPLLVIFVPALIIGIGAGLFHTPLAGLVTTGVTPAAAGAASGMMNTAKQFGGAIGLALLAAGTAGPSDRSAFVLMAGLMLIAAVLVMVTPSPQPSRTPER</sequence>
<keyword evidence="2" id="KW-0813">Transport</keyword>
<gene>
    <name evidence="8" type="ORF">FCK90_13905</name>
</gene>
<keyword evidence="4 6" id="KW-1133">Transmembrane helix</keyword>
<reference evidence="8 9" key="1">
    <citation type="submission" date="2019-05" db="EMBL/GenBank/DDBJ databases">
        <title>Kocuria coralli sp. nov., a novel actinobacterium isolated from coral reef seawater.</title>
        <authorList>
            <person name="Li J."/>
        </authorList>
    </citation>
    <scope>NUCLEOTIDE SEQUENCE [LARGE SCALE GENOMIC DNA]</scope>
    <source>
        <strain evidence="8 9">SCSIO 13007</strain>
    </source>
</reference>
<accession>A0A5J5KTJ3</accession>
<dbReference type="PROSITE" id="PS50850">
    <property type="entry name" value="MFS"/>
    <property type="match status" value="1"/>
</dbReference>
<dbReference type="Proteomes" id="UP000325957">
    <property type="component" value="Unassembled WGS sequence"/>
</dbReference>
<feature type="transmembrane region" description="Helical" evidence="6">
    <location>
        <begin position="176"/>
        <end position="201"/>
    </location>
</feature>
<dbReference type="SUPFAM" id="SSF103473">
    <property type="entry name" value="MFS general substrate transporter"/>
    <property type="match status" value="1"/>
</dbReference>
<dbReference type="GO" id="GO:0022857">
    <property type="term" value="F:transmembrane transporter activity"/>
    <property type="evidence" value="ECO:0007669"/>
    <property type="project" value="InterPro"/>
</dbReference>
<feature type="domain" description="Major facilitator superfamily (MFS) profile" evidence="7">
    <location>
        <begin position="83"/>
        <end position="273"/>
    </location>
</feature>
<dbReference type="InterPro" id="IPR036259">
    <property type="entry name" value="MFS_trans_sf"/>
</dbReference>
<dbReference type="PANTHER" id="PTHR42718">
    <property type="entry name" value="MAJOR FACILITATOR SUPERFAMILY MULTIDRUG TRANSPORTER MFSC"/>
    <property type="match status" value="1"/>
</dbReference>
<feature type="transmembrane region" description="Helical" evidence="6">
    <location>
        <begin position="152"/>
        <end position="170"/>
    </location>
</feature>
<evidence type="ECO:0000256" key="3">
    <source>
        <dbReference type="ARBA" id="ARBA00022692"/>
    </source>
</evidence>
<dbReference type="InterPro" id="IPR011701">
    <property type="entry name" value="MFS"/>
</dbReference>
<keyword evidence="9" id="KW-1185">Reference proteome</keyword>
<evidence type="ECO:0000256" key="5">
    <source>
        <dbReference type="ARBA" id="ARBA00023136"/>
    </source>
</evidence>
<dbReference type="OrthoDB" id="7375466at2"/>
<evidence type="ECO:0000256" key="4">
    <source>
        <dbReference type="ARBA" id="ARBA00022989"/>
    </source>
</evidence>
<evidence type="ECO:0000256" key="1">
    <source>
        <dbReference type="ARBA" id="ARBA00004651"/>
    </source>
</evidence>
<feature type="transmembrane region" description="Helical" evidence="6">
    <location>
        <begin position="47"/>
        <end position="64"/>
    </location>
</feature>